<evidence type="ECO:0000256" key="1">
    <source>
        <dbReference type="ARBA" id="ARBA00009275"/>
    </source>
</evidence>
<reference evidence="3 4" key="1">
    <citation type="submission" date="2021-02" db="EMBL/GenBank/DDBJ databases">
        <authorList>
            <person name="Park J.-S."/>
        </authorList>
    </citation>
    <scope>NUCLEOTIDE SEQUENCE [LARGE SCALE GENOMIC DNA]</scope>
    <source>
        <strain evidence="3 4">188UL20-2</strain>
    </source>
</reference>
<comment type="caution">
    <text evidence="3">The sequence shown here is derived from an EMBL/GenBank/DDBJ whole genome shotgun (WGS) entry which is preliminary data.</text>
</comment>
<dbReference type="Proteomes" id="UP000809621">
    <property type="component" value="Unassembled WGS sequence"/>
</dbReference>
<dbReference type="PANTHER" id="PTHR46124:SF3">
    <property type="entry name" value="HYDROLASE"/>
    <property type="match status" value="1"/>
</dbReference>
<proteinExistence type="inferred from homology"/>
<organism evidence="3 4">
    <name type="scientific">Vibrio ulleungensis</name>
    <dbReference type="NCBI Taxonomy" id="2807619"/>
    <lineage>
        <taxon>Bacteria</taxon>
        <taxon>Pseudomonadati</taxon>
        <taxon>Pseudomonadota</taxon>
        <taxon>Gammaproteobacteria</taxon>
        <taxon>Vibrionales</taxon>
        <taxon>Vibrionaceae</taxon>
        <taxon>Vibrio</taxon>
    </lineage>
</organism>
<protein>
    <submittedName>
        <fullName evidence="3">TatD family hydrolase</fullName>
    </submittedName>
</protein>
<dbReference type="RefSeq" id="WP_205159816.1">
    <property type="nucleotide sequence ID" value="NZ_JAFEUM010000010.1"/>
</dbReference>
<dbReference type="PROSITE" id="PS01137">
    <property type="entry name" value="TATD_1"/>
    <property type="match status" value="1"/>
</dbReference>
<keyword evidence="2 3" id="KW-0378">Hydrolase</keyword>
<evidence type="ECO:0000313" key="4">
    <source>
        <dbReference type="Proteomes" id="UP000809621"/>
    </source>
</evidence>
<comment type="similarity">
    <text evidence="1">Belongs to the metallo-dependent hydrolases superfamily. TatD-type hydrolase family.</text>
</comment>
<dbReference type="InterPro" id="IPR032466">
    <property type="entry name" value="Metal_Hydrolase"/>
</dbReference>
<dbReference type="CDD" id="cd01310">
    <property type="entry name" value="TatD_DNAse"/>
    <property type="match status" value="1"/>
</dbReference>
<evidence type="ECO:0000313" key="3">
    <source>
        <dbReference type="EMBL" id="MBM7038363.1"/>
    </source>
</evidence>
<name>A0ABS2HQ76_9VIBR</name>
<sequence length="255" mass="28694">MYFDTHCHLDFPVFDAQIDQWLKKLQLEQVSHICVPSVGPSNWQRVMQLGKRYPDQVYCALGIHPCFLPVQSDSIAQLTNLVQTHRHVLSAIGEIGLDGRFNNDNQQEHIFAEQLTLAKTVELPVLVHCVKRHHRLMPMLKQAALNKAGVIHAFTGDYKTASSYIDMGFKLGVGASFMWPSARPLRDVLSKLPLQALVFETDAPDMPLPGHKKGDATPLDVINVAKNFASLRKESTKMVIDSIYESSCMIFRRDA</sequence>
<dbReference type="Pfam" id="PF01026">
    <property type="entry name" value="TatD_DNase"/>
    <property type="match status" value="1"/>
</dbReference>
<dbReference type="PANTHER" id="PTHR46124">
    <property type="entry name" value="D-AMINOACYL-TRNA DEACYLASE"/>
    <property type="match status" value="1"/>
</dbReference>
<dbReference type="InterPro" id="IPR001130">
    <property type="entry name" value="TatD-like"/>
</dbReference>
<dbReference type="Gene3D" id="3.20.20.140">
    <property type="entry name" value="Metal-dependent hydrolases"/>
    <property type="match status" value="1"/>
</dbReference>
<gene>
    <name evidence="3" type="ORF">JQC93_18445</name>
</gene>
<evidence type="ECO:0000256" key="2">
    <source>
        <dbReference type="ARBA" id="ARBA00022801"/>
    </source>
</evidence>
<dbReference type="SUPFAM" id="SSF51556">
    <property type="entry name" value="Metallo-dependent hydrolases"/>
    <property type="match status" value="1"/>
</dbReference>
<dbReference type="GO" id="GO:0016787">
    <property type="term" value="F:hydrolase activity"/>
    <property type="evidence" value="ECO:0007669"/>
    <property type="project" value="UniProtKB-KW"/>
</dbReference>
<keyword evidence="4" id="KW-1185">Reference proteome</keyword>
<accession>A0ABS2HQ76</accession>
<dbReference type="InterPro" id="IPR018228">
    <property type="entry name" value="DNase_TatD-rel_CS"/>
</dbReference>
<dbReference type="EMBL" id="JAFEUM010000010">
    <property type="protein sequence ID" value="MBM7038363.1"/>
    <property type="molecule type" value="Genomic_DNA"/>
</dbReference>
<dbReference type="PIRSF" id="PIRSF005902">
    <property type="entry name" value="DNase_TatD"/>
    <property type="match status" value="1"/>
</dbReference>